<gene>
    <name evidence="1" type="ORF">O6H91_14G057500</name>
</gene>
<sequence length="1168" mass="130500">MNREKFNRNRRLKDGEKTNWVKHRCNLEDPAALRKFLSSNFVFSLPGQNPHAAGDTSRASRSMACVVSPQSICDSHESAKAWKRLSSFQDRCKDYLRPGLSFPITPGCSGVSFPEKKPISKPRDPDPVFGSKLTNGRQIPFSTMNNNGKLEHATSVQGCIDLVSPEELRTASSISKSTFQKGQPINSSSFNNHFVRGTHGQSSSDTISHVSDSLAETAGSFKNSFKENKGTRHNRLATTSDCLLSEVAPQFSTTHTGRLYSKDDKEFLDQPFAFEDDHILQSIDLDQIVSEHYEKGSSQPLLTPTHLADKAFASDRAQVGKDTPMMTSPVVKASSDYSCRHGVQVHLCAEAAVHLQEIKDQLITVSNELLDNTGDLSPAHAEKLRMERLALNKQIQFLEQKLVVGNFSDNKRNSSWSASIPPNSHPIGHPLPGEYNAFHANHKQGEYSSPYGVHASDQFTTFVGKSSFGGVSRLDFEQGFTCAETVAPAWTSLTGQSPHGKPLGFVNGPPRFSDVNYSEGSTDRQWSKRDFPWTKELEVNNRRYFGNHSFRPNQREIINATMSGHDVFVLMPTGGGKSLTYQLPAVCGPGVTLVVSPLVSLIMDQIMHLSEANIPAAYLSGNMDWSEQQEILNELNSQYCTYKLLYVTPEKIARSDYLFRNLESLHRRELLARIVIDEAHCVSQWGHDFRLDYQGLGVLKQKFPTVPLMALTATATLSVKEDVVQVLGLTKCIIFRQTFNRPNLRYAVLPKAKKCIEEINNFIKERHRDESGIIYCFSRNDCEKLAEQLREFGHKAAYYHANMDPDERTSVQRRWSKDEVNIICATVAFGMGINKPDVRFVIHHSLPKSIEGYHQESGRAGRDNLPASCILYYNYGDYIRVKSLLTQGNVEQSTGARLTINSGTQLSTNIDNLRRMLGYCQNDADCRRSLQLSHFGEKFDASSCKKTCDNCSRMVTYVEEDVTGRALQLVQLISSMGQSFSLSHIIDVYRGSMSQQIKKHMHDRQELHGAGKSLSKGMVERVLHRMVYDNMLREDISKSDLYGSISSILKVNENQVTELRSGKIRLIIKVPEKRNTNSGKPEASSKKVLISAGSSPSDEGSPQQQGPVDPGLSCKIYSALQKLRITLVNEAGGNLMPYHIMGNAELHQISKRLPKTIEDLLEINGIGR</sequence>
<dbReference type="Proteomes" id="UP001162992">
    <property type="component" value="Chromosome 14"/>
</dbReference>
<protein>
    <submittedName>
        <fullName evidence="1">Uncharacterized protein</fullName>
    </submittedName>
</protein>
<evidence type="ECO:0000313" key="1">
    <source>
        <dbReference type="EMBL" id="KAJ7531758.1"/>
    </source>
</evidence>
<evidence type="ECO:0000313" key="2">
    <source>
        <dbReference type="Proteomes" id="UP001162992"/>
    </source>
</evidence>
<comment type="caution">
    <text evidence="1">The sequence shown here is derived from an EMBL/GenBank/DDBJ whole genome shotgun (WGS) entry which is preliminary data.</text>
</comment>
<reference evidence="2" key="1">
    <citation type="journal article" date="2024" name="Proc. Natl. Acad. Sci. U.S.A.">
        <title>Extraordinary preservation of gene collinearity over three hundred million years revealed in homosporous lycophytes.</title>
        <authorList>
            <person name="Li C."/>
            <person name="Wickell D."/>
            <person name="Kuo L.Y."/>
            <person name="Chen X."/>
            <person name="Nie B."/>
            <person name="Liao X."/>
            <person name="Peng D."/>
            <person name="Ji J."/>
            <person name="Jenkins J."/>
            <person name="Williams M."/>
            <person name="Shu S."/>
            <person name="Plott C."/>
            <person name="Barry K."/>
            <person name="Rajasekar S."/>
            <person name="Grimwood J."/>
            <person name="Han X."/>
            <person name="Sun S."/>
            <person name="Hou Z."/>
            <person name="He W."/>
            <person name="Dai G."/>
            <person name="Sun C."/>
            <person name="Schmutz J."/>
            <person name="Leebens-Mack J.H."/>
            <person name="Li F.W."/>
            <person name="Wang L."/>
        </authorList>
    </citation>
    <scope>NUCLEOTIDE SEQUENCE [LARGE SCALE GENOMIC DNA]</scope>
    <source>
        <strain evidence="2">cv. PW_Plant_1</strain>
    </source>
</reference>
<keyword evidence="2" id="KW-1185">Reference proteome</keyword>
<name>A0ACC2BPY4_DIPCM</name>
<organism evidence="1 2">
    <name type="scientific">Diphasiastrum complanatum</name>
    <name type="common">Issler's clubmoss</name>
    <name type="synonym">Lycopodium complanatum</name>
    <dbReference type="NCBI Taxonomy" id="34168"/>
    <lineage>
        <taxon>Eukaryota</taxon>
        <taxon>Viridiplantae</taxon>
        <taxon>Streptophyta</taxon>
        <taxon>Embryophyta</taxon>
        <taxon>Tracheophyta</taxon>
        <taxon>Lycopodiopsida</taxon>
        <taxon>Lycopodiales</taxon>
        <taxon>Lycopodiaceae</taxon>
        <taxon>Lycopodioideae</taxon>
        <taxon>Diphasiastrum</taxon>
    </lineage>
</organism>
<proteinExistence type="predicted"/>
<accession>A0ACC2BPY4</accession>
<dbReference type="EMBL" id="CM055105">
    <property type="protein sequence ID" value="KAJ7531758.1"/>
    <property type="molecule type" value="Genomic_DNA"/>
</dbReference>